<dbReference type="PANTHER" id="PTHR37984">
    <property type="entry name" value="PROTEIN CBG26694"/>
    <property type="match status" value="1"/>
</dbReference>
<dbReference type="InterPro" id="IPR050951">
    <property type="entry name" value="Retrovirus_Pol_polyprotein"/>
</dbReference>
<dbReference type="PANTHER" id="PTHR37984:SF11">
    <property type="entry name" value="INTEGRASE CATALYTIC DOMAIN-CONTAINING PROTEIN"/>
    <property type="match status" value="1"/>
</dbReference>
<gene>
    <name evidence="2" type="primary">LOC106818198</name>
</gene>
<evidence type="ECO:0000313" key="2">
    <source>
        <dbReference type="RefSeq" id="XP_014678410.1"/>
    </source>
</evidence>
<dbReference type="InterPro" id="IPR043502">
    <property type="entry name" value="DNA/RNA_pol_sf"/>
</dbReference>
<reference evidence="2" key="1">
    <citation type="submission" date="2025-08" db="UniProtKB">
        <authorList>
            <consortium name="RefSeq"/>
        </authorList>
    </citation>
    <scope>IDENTIFICATION</scope>
</reference>
<proteinExistence type="predicted"/>
<accession>A0ABM1F1T9</accession>
<dbReference type="Proteomes" id="UP000695022">
    <property type="component" value="Unplaced"/>
</dbReference>
<organism evidence="1 2">
    <name type="scientific">Priapulus caudatus</name>
    <name type="common">Priapulid worm</name>
    <dbReference type="NCBI Taxonomy" id="37621"/>
    <lineage>
        <taxon>Eukaryota</taxon>
        <taxon>Metazoa</taxon>
        <taxon>Ecdysozoa</taxon>
        <taxon>Scalidophora</taxon>
        <taxon>Priapulida</taxon>
        <taxon>Priapulimorpha</taxon>
        <taxon>Priapulimorphida</taxon>
        <taxon>Priapulidae</taxon>
        <taxon>Priapulus</taxon>
    </lineage>
</organism>
<dbReference type="RefSeq" id="XP_014678410.1">
    <property type="nucleotide sequence ID" value="XM_014822924.1"/>
</dbReference>
<dbReference type="GeneID" id="106818198"/>
<dbReference type="Gene3D" id="3.10.10.10">
    <property type="entry name" value="HIV Type 1 Reverse Transcriptase, subunit A, domain 1"/>
    <property type="match status" value="1"/>
</dbReference>
<name>A0ABM1F1T9_PRICU</name>
<keyword evidence="1" id="KW-1185">Reference proteome</keyword>
<dbReference type="SUPFAM" id="SSF56672">
    <property type="entry name" value="DNA/RNA polymerases"/>
    <property type="match status" value="1"/>
</dbReference>
<evidence type="ECO:0000313" key="1">
    <source>
        <dbReference type="Proteomes" id="UP000695022"/>
    </source>
</evidence>
<sequence>MRNPLPTIGVLITKIQYDKKVVETNIHVVDGSTGNLLGYRAAEDLGIIHVAQSVTSKMQTIAGKFPNIFKGMGKAENIQVKLYIDENVEPKQQPHRRIPFHVRKAVEKELDKLKEMDVIEKVSGSTPWVSLIVVVPKKNNEVRICVDMRKANEAVKRTKRHANNRRADHRL</sequence>
<protein>
    <submittedName>
        <fullName evidence="2">Uncharacterized protein LOC106818198</fullName>
    </submittedName>
</protein>